<gene>
    <name evidence="7" type="ORF">F0562_014617</name>
</gene>
<accession>A0A5J4ZTD9</accession>
<evidence type="ECO:0000256" key="4">
    <source>
        <dbReference type="ARBA" id="ARBA00023163"/>
    </source>
</evidence>
<reference evidence="7 8" key="1">
    <citation type="submission" date="2019-09" db="EMBL/GenBank/DDBJ databases">
        <title>A chromosome-level genome assembly of the Chinese tupelo Nyssa sinensis.</title>
        <authorList>
            <person name="Yang X."/>
            <person name="Kang M."/>
            <person name="Yang Y."/>
            <person name="Xiong H."/>
            <person name="Wang M."/>
            <person name="Zhang Z."/>
            <person name="Wang Z."/>
            <person name="Wu H."/>
            <person name="Ma T."/>
            <person name="Liu J."/>
            <person name="Xi Z."/>
        </authorList>
    </citation>
    <scope>NUCLEOTIDE SEQUENCE [LARGE SCALE GENOMIC DNA]</scope>
    <source>
        <strain evidence="7">J267</strain>
        <tissue evidence="7">Leaf</tissue>
    </source>
</reference>
<dbReference type="PANTHER" id="PTHR11945:SF387">
    <property type="entry name" value="AGAMOUS-LIKE MADS-BOX PROTEIN AGL80"/>
    <property type="match status" value="1"/>
</dbReference>
<dbReference type="FunFam" id="3.40.1810.10:FF:000018">
    <property type="entry name" value="agamous-like MADS-box protein AGL80"/>
    <property type="match status" value="1"/>
</dbReference>
<evidence type="ECO:0000256" key="3">
    <source>
        <dbReference type="ARBA" id="ARBA00023125"/>
    </source>
</evidence>
<evidence type="ECO:0000313" key="7">
    <source>
        <dbReference type="EMBL" id="KAA8520361.1"/>
    </source>
</evidence>
<proteinExistence type="predicted"/>
<feature type="domain" description="MADS-box" evidence="6">
    <location>
        <begin position="1"/>
        <end position="49"/>
    </location>
</feature>
<name>A0A5J4ZTD9_9ASTE</name>
<dbReference type="SUPFAM" id="SSF55455">
    <property type="entry name" value="SRF-like"/>
    <property type="match status" value="1"/>
</dbReference>
<dbReference type="InterPro" id="IPR033897">
    <property type="entry name" value="SRF-like_MADS-box"/>
</dbReference>
<dbReference type="Proteomes" id="UP000325577">
    <property type="component" value="Linkage Group LG6"/>
</dbReference>
<dbReference type="CDD" id="cd00266">
    <property type="entry name" value="MADS_SRF_like"/>
    <property type="match status" value="1"/>
</dbReference>
<dbReference type="GO" id="GO:0000978">
    <property type="term" value="F:RNA polymerase II cis-regulatory region sequence-specific DNA binding"/>
    <property type="evidence" value="ECO:0007669"/>
    <property type="project" value="TreeGrafter"/>
</dbReference>
<dbReference type="PANTHER" id="PTHR11945">
    <property type="entry name" value="MADS BOX PROTEIN"/>
    <property type="match status" value="1"/>
</dbReference>
<keyword evidence="3" id="KW-0238">DNA-binding</keyword>
<evidence type="ECO:0000256" key="5">
    <source>
        <dbReference type="ARBA" id="ARBA00023242"/>
    </source>
</evidence>
<dbReference type="GO" id="GO:0045944">
    <property type="term" value="P:positive regulation of transcription by RNA polymerase II"/>
    <property type="evidence" value="ECO:0007669"/>
    <property type="project" value="InterPro"/>
</dbReference>
<comment type="subcellular location">
    <subcellularLocation>
        <location evidence="1">Nucleus</location>
    </subcellularLocation>
</comment>
<protein>
    <recommendedName>
        <fullName evidence="6">MADS-box domain-containing protein</fullName>
    </recommendedName>
</protein>
<evidence type="ECO:0000256" key="2">
    <source>
        <dbReference type="ARBA" id="ARBA00023015"/>
    </source>
</evidence>
<dbReference type="PRINTS" id="PR00404">
    <property type="entry name" value="MADSDOMAIN"/>
</dbReference>
<evidence type="ECO:0000259" key="6">
    <source>
        <dbReference type="PROSITE" id="PS50066"/>
    </source>
</evidence>
<dbReference type="Pfam" id="PF00319">
    <property type="entry name" value="SRF-TF"/>
    <property type="match status" value="1"/>
</dbReference>
<dbReference type="GO" id="GO:0005634">
    <property type="term" value="C:nucleus"/>
    <property type="evidence" value="ECO:0007669"/>
    <property type="project" value="UniProtKB-SubCell"/>
</dbReference>
<dbReference type="SMART" id="SM00432">
    <property type="entry name" value="MADS"/>
    <property type="match status" value="1"/>
</dbReference>
<evidence type="ECO:0000313" key="8">
    <source>
        <dbReference type="Proteomes" id="UP000325577"/>
    </source>
</evidence>
<dbReference type="InterPro" id="IPR002100">
    <property type="entry name" value="TF_MADSbox"/>
</dbReference>
<organism evidence="7 8">
    <name type="scientific">Nyssa sinensis</name>
    <dbReference type="NCBI Taxonomy" id="561372"/>
    <lineage>
        <taxon>Eukaryota</taxon>
        <taxon>Viridiplantae</taxon>
        <taxon>Streptophyta</taxon>
        <taxon>Embryophyta</taxon>
        <taxon>Tracheophyta</taxon>
        <taxon>Spermatophyta</taxon>
        <taxon>Magnoliopsida</taxon>
        <taxon>eudicotyledons</taxon>
        <taxon>Gunneridae</taxon>
        <taxon>Pentapetalae</taxon>
        <taxon>asterids</taxon>
        <taxon>Cornales</taxon>
        <taxon>Nyssaceae</taxon>
        <taxon>Nyssa</taxon>
    </lineage>
</organism>
<dbReference type="PROSITE" id="PS50066">
    <property type="entry name" value="MADS_BOX_2"/>
    <property type="match status" value="1"/>
</dbReference>
<keyword evidence="8" id="KW-1185">Reference proteome</keyword>
<dbReference type="GO" id="GO:0046983">
    <property type="term" value="F:protein dimerization activity"/>
    <property type="evidence" value="ECO:0007669"/>
    <property type="project" value="InterPro"/>
</dbReference>
<dbReference type="OrthoDB" id="779403at2759"/>
<dbReference type="EMBL" id="CM018049">
    <property type="protein sequence ID" value="KAA8520361.1"/>
    <property type="molecule type" value="Genomic_DNA"/>
</dbReference>
<keyword evidence="4" id="KW-0804">Transcription</keyword>
<dbReference type="GO" id="GO:0000981">
    <property type="term" value="F:DNA-binding transcription factor activity, RNA polymerase II-specific"/>
    <property type="evidence" value="ECO:0007669"/>
    <property type="project" value="InterPro"/>
</dbReference>
<sequence>MTRKKVRLHYIPNDSARKATFKKRKKGLMKKVNELTTLCGVDACAIVFSPFDPEPDVWPSPLGVQRVLARFRKMPEVEQSRKMVNQESYIKQRIMKAEEQLRRQQKDNRIKEMTQVMYQCLNGEGPQNLNLVDLNHLGWLINQNINEMGRRMEALKKEPPPQLMLAVDQKTSERFGENGMEMRMASDQFIMNPIQDYQWYMDLLKPPPNVQFGWDEIMMPHVYNHNASHR</sequence>
<keyword evidence="5" id="KW-0539">Nucleus</keyword>
<keyword evidence="2" id="KW-0805">Transcription regulation</keyword>
<evidence type="ECO:0000256" key="1">
    <source>
        <dbReference type="ARBA" id="ARBA00004123"/>
    </source>
</evidence>
<dbReference type="AlphaFoldDB" id="A0A5J4ZTD9"/>
<dbReference type="Gene3D" id="3.40.1810.10">
    <property type="entry name" value="Transcription factor, MADS-box"/>
    <property type="match status" value="1"/>
</dbReference>
<dbReference type="InterPro" id="IPR036879">
    <property type="entry name" value="TF_MADSbox_sf"/>
</dbReference>